<comment type="caution">
    <text evidence="7">The sequence shown here is derived from an EMBL/GenBank/DDBJ whole genome shotgun (WGS) entry which is preliminary data.</text>
</comment>
<evidence type="ECO:0000259" key="6">
    <source>
        <dbReference type="PROSITE" id="PS51503"/>
    </source>
</evidence>
<feature type="transmembrane region" description="Helical" evidence="5">
    <location>
        <begin position="42"/>
        <end position="61"/>
    </location>
</feature>
<keyword evidence="4 5" id="KW-0472">Membrane</keyword>
<dbReference type="EMBL" id="JAHIBW010000023">
    <property type="protein sequence ID" value="KAG7298926.1"/>
    <property type="molecule type" value="Genomic_DNA"/>
</dbReference>
<dbReference type="Gene3D" id="6.10.140.1320">
    <property type="match status" value="1"/>
</dbReference>
<evidence type="ECO:0000256" key="4">
    <source>
        <dbReference type="ARBA" id="ARBA00023136"/>
    </source>
</evidence>
<sequence>MSIEPPPTDLDWVQLRKDMGGDGPQTESTSDKFARKFYENPFVPLGCLLTTGALSYGLWNFRQGRRKMSQQMMRLRIVAQGFTITALIVGVIATTGKPASNAIKN</sequence>
<protein>
    <recommendedName>
        <fullName evidence="6">HIG1 domain-containing protein</fullName>
    </recommendedName>
</protein>
<dbReference type="InterPro" id="IPR007667">
    <property type="entry name" value="Hypoxia_induced_domain"/>
</dbReference>
<keyword evidence="3 5" id="KW-1133">Transmembrane helix</keyword>
<name>A0ABQ7Q118_PLUXY</name>
<feature type="transmembrane region" description="Helical" evidence="5">
    <location>
        <begin position="73"/>
        <end position="93"/>
    </location>
</feature>
<feature type="domain" description="HIG1" evidence="6">
    <location>
        <begin position="14"/>
        <end position="105"/>
    </location>
</feature>
<evidence type="ECO:0000313" key="8">
    <source>
        <dbReference type="Proteomes" id="UP000823941"/>
    </source>
</evidence>
<dbReference type="PANTHER" id="PTHR12297:SF18">
    <property type="entry name" value="HIG1 DOMAIN FAMILY MEMBER 2A"/>
    <property type="match status" value="1"/>
</dbReference>
<evidence type="ECO:0000256" key="3">
    <source>
        <dbReference type="ARBA" id="ARBA00022989"/>
    </source>
</evidence>
<accession>A0ABQ7Q118</accession>
<dbReference type="InterPro" id="IPR050355">
    <property type="entry name" value="RCF1"/>
</dbReference>
<gene>
    <name evidence="7" type="ORF">JYU34_017384</name>
</gene>
<evidence type="ECO:0000256" key="5">
    <source>
        <dbReference type="SAM" id="Phobius"/>
    </source>
</evidence>
<dbReference type="Pfam" id="PF04588">
    <property type="entry name" value="HIG_1_N"/>
    <property type="match status" value="1"/>
</dbReference>
<comment type="subcellular location">
    <subcellularLocation>
        <location evidence="1">Mitochondrion membrane</location>
    </subcellularLocation>
</comment>
<dbReference type="PANTHER" id="PTHR12297">
    <property type="entry name" value="HYPOXIA-INDUCBILE GENE 1 HIG1 -RELATED"/>
    <property type="match status" value="1"/>
</dbReference>
<reference evidence="7 8" key="1">
    <citation type="submission" date="2021-06" db="EMBL/GenBank/DDBJ databases">
        <title>A haploid diamondback moth (Plutella xylostella L.) genome assembly resolves 31 chromosomes and identifies a diamide resistance mutation.</title>
        <authorList>
            <person name="Ward C.M."/>
            <person name="Perry K.D."/>
            <person name="Baker G."/>
            <person name="Powis K."/>
            <person name="Heckel D.G."/>
            <person name="Baxter S.W."/>
        </authorList>
    </citation>
    <scope>NUCLEOTIDE SEQUENCE [LARGE SCALE GENOMIC DNA]</scope>
    <source>
        <strain evidence="7 8">LV</strain>
        <tissue evidence="7">Single pupa</tissue>
    </source>
</reference>
<proteinExistence type="predicted"/>
<dbReference type="Proteomes" id="UP000823941">
    <property type="component" value="Chromosome 23"/>
</dbReference>
<evidence type="ECO:0000256" key="1">
    <source>
        <dbReference type="ARBA" id="ARBA00004325"/>
    </source>
</evidence>
<evidence type="ECO:0000256" key="2">
    <source>
        <dbReference type="ARBA" id="ARBA00022692"/>
    </source>
</evidence>
<keyword evidence="2 5" id="KW-0812">Transmembrane</keyword>
<keyword evidence="8" id="KW-1185">Reference proteome</keyword>
<dbReference type="PROSITE" id="PS51503">
    <property type="entry name" value="HIG1"/>
    <property type="match status" value="1"/>
</dbReference>
<evidence type="ECO:0000313" key="7">
    <source>
        <dbReference type="EMBL" id="KAG7298926.1"/>
    </source>
</evidence>
<organism evidence="7 8">
    <name type="scientific">Plutella xylostella</name>
    <name type="common">Diamondback moth</name>
    <name type="synonym">Plutella maculipennis</name>
    <dbReference type="NCBI Taxonomy" id="51655"/>
    <lineage>
        <taxon>Eukaryota</taxon>
        <taxon>Metazoa</taxon>
        <taxon>Ecdysozoa</taxon>
        <taxon>Arthropoda</taxon>
        <taxon>Hexapoda</taxon>
        <taxon>Insecta</taxon>
        <taxon>Pterygota</taxon>
        <taxon>Neoptera</taxon>
        <taxon>Endopterygota</taxon>
        <taxon>Lepidoptera</taxon>
        <taxon>Glossata</taxon>
        <taxon>Ditrysia</taxon>
        <taxon>Yponomeutoidea</taxon>
        <taxon>Plutellidae</taxon>
        <taxon>Plutella</taxon>
    </lineage>
</organism>